<evidence type="ECO:0000256" key="2">
    <source>
        <dbReference type="SAM" id="MobiDB-lite"/>
    </source>
</evidence>
<dbReference type="NCBIfam" id="TIGR01167">
    <property type="entry name" value="LPXTG_anchor"/>
    <property type="match status" value="1"/>
</dbReference>
<feature type="compositionally biased region" description="Polar residues" evidence="2">
    <location>
        <begin position="82"/>
        <end position="92"/>
    </location>
</feature>
<dbReference type="InterPro" id="IPR013783">
    <property type="entry name" value="Ig-like_fold"/>
</dbReference>
<dbReference type="EMBL" id="FIIB01000002">
    <property type="protein sequence ID" value="CYV37599.1"/>
    <property type="molecule type" value="Genomic_DNA"/>
</dbReference>
<protein>
    <submittedName>
        <fullName evidence="5">Ribonucleases G and E</fullName>
    </submittedName>
</protein>
<dbReference type="GO" id="GO:0030313">
    <property type="term" value="C:cell envelope"/>
    <property type="evidence" value="ECO:0007669"/>
    <property type="project" value="UniProtKB-SubCell"/>
</dbReference>
<proteinExistence type="predicted"/>
<dbReference type="Pfam" id="PF17802">
    <property type="entry name" value="SpaA"/>
    <property type="match status" value="1"/>
</dbReference>
<feature type="transmembrane region" description="Helical" evidence="3">
    <location>
        <begin position="20"/>
        <end position="41"/>
    </location>
</feature>
<feature type="transmembrane region" description="Helical" evidence="3">
    <location>
        <begin position="1621"/>
        <end position="1640"/>
    </location>
</feature>
<feature type="region of interest" description="Disordered" evidence="2">
    <location>
        <begin position="82"/>
        <end position="122"/>
    </location>
</feature>
<keyword evidence="3" id="KW-0472">Membrane</keyword>
<feature type="domain" description="SpaA-like prealbumin fold" evidence="4">
    <location>
        <begin position="1481"/>
        <end position="1563"/>
    </location>
</feature>
<evidence type="ECO:0000259" key="4">
    <source>
        <dbReference type="Pfam" id="PF17802"/>
    </source>
</evidence>
<evidence type="ECO:0000256" key="1">
    <source>
        <dbReference type="ARBA" id="ARBA00004196"/>
    </source>
</evidence>
<dbReference type="InterPro" id="IPR013378">
    <property type="entry name" value="InlB-like_B-rpt"/>
</dbReference>
<feature type="compositionally biased region" description="Polar residues" evidence="2">
    <location>
        <begin position="102"/>
        <end position="112"/>
    </location>
</feature>
<organism evidence="5 6">
    <name type="scientific">Streptococcus suis</name>
    <dbReference type="NCBI Taxonomy" id="1307"/>
    <lineage>
        <taxon>Bacteria</taxon>
        <taxon>Bacillati</taxon>
        <taxon>Bacillota</taxon>
        <taxon>Bacilli</taxon>
        <taxon>Lactobacillales</taxon>
        <taxon>Streptococcaceae</taxon>
        <taxon>Streptococcus</taxon>
    </lineage>
</organism>
<keyword evidence="3" id="KW-1133">Transmembrane helix</keyword>
<reference evidence="5 6" key="1">
    <citation type="submission" date="2016-02" db="EMBL/GenBank/DDBJ databases">
        <authorList>
            <consortium name="Pathogen Informatics"/>
        </authorList>
    </citation>
    <scope>NUCLEOTIDE SEQUENCE [LARGE SCALE GENOMIC DNA]</scope>
    <source>
        <strain evidence="5 6">LSS78</strain>
    </source>
</reference>
<gene>
    <name evidence="5" type="primary">inlA_1</name>
    <name evidence="5" type="ORF">ERS132440_00271</name>
</gene>
<comment type="subcellular location">
    <subcellularLocation>
        <location evidence="1">Cell envelope</location>
    </subcellularLocation>
</comment>
<dbReference type="Proteomes" id="UP000074356">
    <property type="component" value="Unassembled WGS sequence"/>
</dbReference>
<keyword evidence="3" id="KW-0812">Transmembrane</keyword>
<dbReference type="InterPro" id="IPR042229">
    <property type="entry name" value="Listeria/Bacterioides_rpt_sf"/>
</dbReference>
<dbReference type="Gene3D" id="2.60.40.4270">
    <property type="entry name" value="Listeria-Bacteroides repeat domain"/>
    <property type="match status" value="3"/>
</dbReference>
<dbReference type="Gene3D" id="2.60.40.10">
    <property type="entry name" value="Immunoglobulins"/>
    <property type="match status" value="1"/>
</dbReference>
<accession>A0A0Z8ILD2</accession>
<dbReference type="Pfam" id="PF09479">
    <property type="entry name" value="Flg_new"/>
    <property type="match status" value="4"/>
</dbReference>
<sequence length="1648" mass="184926">MRDWLNLEKIQGWRRKYKKLVNIIAFLVVFTTTYALILPAITLDQEKAEQTAGIEVQETPVTTEISKLTEPMVTTQQTPIVGSSADEVQSPATEAVPDPAEQVSTESASKPQTDQERITEPTTMVHKTNDYEVTATFDASAQFPKDVEFNVRELDSQSEEYRTHYEKTKEKLGVKKLVYARFFDIHFSSQGQEVEPASPVKITIRNKELVQRPDDSKLKIVHFEENSQIEVLEAETKENEQQISEISFDASHFSVYGDVLANYYTVKFTYTDTAGQEQVITSLIDKTVGTSLGSLPEAPFKNGYVFSHWINKDTGDWIDENTVITGDLTAVAVFNNINIYTIDVTYFYHNVSKNQDITIDKETVQLEASDAPYQLTPPASTEVSNKEDTTLPADAIYYPEKPLLEFTADQLERLDVADGVDDNYISERVQYVPYNAEYDVIYRLKNLTGSGYSDIQTVHVRGVLGSTVTPQILTYNYADFERADTAKIENTSGQKLYVYYTRKTFTLSYNSNGGSNIPQQQGLYDSQIKISTTTPTKEGYTFEGWYDNPGLTGNKITGSLTLKKDTTLYAKWTPKSVAYTIVYYKQQYDNATGTTKWVYDSAKEAAARVGVTVSATNAPTISTNLPYHEVDAAENAASTVEIAADGSSILPVYYKLKRYTFVFNLNGPTYRNTGRIRINNVTYNLSNYTIPNVVLGQDISSLWPSSSEEVYDGARVYSFDYWRESLSKTKRFEVTPDLLDLADANNQILQTAVWTRSGTSASVEYWLQSADDPNLYVLSNKYSQSFIRTGGLTAKEIFGYTYQGNYTPPGYQASQTRGNPYVYRFYYNRTNYKIDYYFNGSRLRTIERLPFERNINDSTYNYIPERPNNVDPDYTWGGWYADADLTAPYSFSTMPANNLVLYAKWIAPKFKITFDINGGNGTSPPDQSVEKYKYAKAPADPTREHYNFLGWYTEDGKLYSWSDQVTKDVKLTAKWELKPLTYTVRYLEAGTNTQLAADKVITSPALVLNQAITEKALGITGYRPDKSSQSINLNFSGNEITFYYSPKVKEVVYTIKYVLKDNSAIEVAPTVTRKVDGSIIRAKETAADVNKQHLQSQSGVTAEMLEMDYYPTVNTQSLILTSNDANNVIVFEYVGFDTQTFTVNYLDMDGNKIDGQEPLVVYRKKPGSFVVDHKTINGYTYDHSLDSENAADKTVYRVSKGGHITIDLYYKKNLTLTALDKSKVYDGTALSSSGLSDLNPSYSSELKTGDKLVAISYDGSQTNAGSSATTPKLANISNASGADRTNFYHITYQAGNLRVDQQPVVVVINGEKKSKIYDGKAEAVGYKVMEIRDTSGLYKETDIHFNGSSSEQSVKKKDAGIYPLLLNNRFTNTNQNFQVDFLISDGELRIDRRQLTITSDSASKDYDGSELRADNITVSVPAGVDYTGFVDGEGVVPTFLGGPTEPGFMPNYFTYQPKDGTNLANYELETQFGQLKVKEVIKIQKTDLAWQALSGGKFELTKWDGLNWAQIDGAQEFAITSKDGSNIPVGLEPGRYRLQELAAPDGFIILDSYIYFTIKDNFNEDQTMSFYTVTLSDEMGNDATPERAQLERTTGDASHRIKVANEQGRALPSTGGSGQKWFILSGLVLMVTSYLIHLFVQRNRKMRS</sequence>
<name>A0A0Z8ILD2_STRSU</name>
<evidence type="ECO:0000313" key="6">
    <source>
        <dbReference type="Proteomes" id="UP000074356"/>
    </source>
</evidence>
<evidence type="ECO:0000256" key="3">
    <source>
        <dbReference type="SAM" id="Phobius"/>
    </source>
</evidence>
<dbReference type="InterPro" id="IPR041033">
    <property type="entry name" value="SpaA_PFL_dom_1"/>
</dbReference>
<dbReference type="NCBIfam" id="TIGR02543">
    <property type="entry name" value="List_Bact_rpt"/>
    <property type="match status" value="3"/>
</dbReference>
<evidence type="ECO:0000313" key="5">
    <source>
        <dbReference type="EMBL" id="CYV37599.1"/>
    </source>
</evidence>